<dbReference type="InterPro" id="IPR007201">
    <property type="entry name" value="Mei2-like_Rrm_C"/>
</dbReference>
<reference evidence="2" key="1">
    <citation type="submission" date="2021-01" db="EMBL/GenBank/DDBJ databases">
        <authorList>
            <person name="Corre E."/>
            <person name="Pelletier E."/>
            <person name="Niang G."/>
            <person name="Scheremetjew M."/>
            <person name="Finn R."/>
            <person name="Kale V."/>
            <person name="Holt S."/>
            <person name="Cochrane G."/>
            <person name="Meng A."/>
            <person name="Brown T."/>
            <person name="Cohen L."/>
        </authorList>
    </citation>
    <scope>NUCLEOTIDE SEQUENCE</scope>
    <source>
        <strain evidence="2">LB1974</strain>
    </source>
</reference>
<dbReference type="Pfam" id="PF04059">
    <property type="entry name" value="RRM_2"/>
    <property type="match status" value="1"/>
</dbReference>
<feature type="domain" description="Mei2-like C-terminal RNA recognition motif" evidence="1">
    <location>
        <begin position="60"/>
        <end position="142"/>
    </location>
</feature>
<gene>
    <name evidence="2" type="ORF">OMAR00294_LOCUS948</name>
</gene>
<dbReference type="SUPFAM" id="SSF54928">
    <property type="entry name" value="RNA-binding domain, RBD"/>
    <property type="match status" value="1"/>
</dbReference>
<dbReference type="InterPro" id="IPR012677">
    <property type="entry name" value="Nucleotide-bd_a/b_plait_sf"/>
</dbReference>
<protein>
    <recommendedName>
        <fullName evidence="1">Mei2-like C-terminal RNA recognition motif domain-containing protein</fullName>
    </recommendedName>
</protein>
<dbReference type="InterPro" id="IPR035979">
    <property type="entry name" value="RBD_domain_sf"/>
</dbReference>
<dbReference type="GO" id="GO:0003676">
    <property type="term" value="F:nucleic acid binding"/>
    <property type="evidence" value="ECO:0007669"/>
    <property type="project" value="InterPro"/>
</dbReference>
<evidence type="ECO:0000259" key="1">
    <source>
        <dbReference type="Pfam" id="PF04059"/>
    </source>
</evidence>
<dbReference type="AlphaFoldDB" id="A0A7S4GM96"/>
<accession>A0A7S4GM96</accession>
<name>A0A7S4GM96_OXYMA</name>
<sequence>MRFCRVQNTFYDFADTKESGAVRRAQSAPGNREAQSVRGWRDVEQTGWSLRAHAEPVPVTLKLRNLPNQLHKKDLVQMLIEFGYTDCYVSLHVPMDTKMRHNAGYAFVNFVDDETATSFSTTFHNYRFPNAKKRCRATRAAVQLWATPQAESS</sequence>
<dbReference type="EMBL" id="HBJB01001086">
    <property type="protein sequence ID" value="CAE0841194.1"/>
    <property type="molecule type" value="Transcribed_RNA"/>
</dbReference>
<proteinExistence type="predicted"/>
<evidence type="ECO:0000313" key="2">
    <source>
        <dbReference type="EMBL" id="CAE0841194.1"/>
    </source>
</evidence>
<dbReference type="Gene3D" id="3.30.70.330">
    <property type="match status" value="1"/>
</dbReference>
<organism evidence="2">
    <name type="scientific">Oxyrrhis marina</name>
    <name type="common">Dinoflagellate</name>
    <dbReference type="NCBI Taxonomy" id="2969"/>
    <lineage>
        <taxon>Eukaryota</taxon>
        <taxon>Sar</taxon>
        <taxon>Alveolata</taxon>
        <taxon>Dinophyceae</taxon>
        <taxon>Oxyrrhinales</taxon>
        <taxon>Oxyrrhinaceae</taxon>
        <taxon>Oxyrrhis</taxon>
    </lineage>
</organism>